<name>A0A7G2C877_9TRYP</name>
<feature type="region of interest" description="Disordered" evidence="2">
    <location>
        <begin position="1"/>
        <end position="36"/>
    </location>
</feature>
<dbReference type="VEuPathDB" id="TriTrypDB:ADEAN_000323700"/>
<evidence type="ECO:0000313" key="3">
    <source>
        <dbReference type="EMBL" id="CAD2215779.1"/>
    </source>
</evidence>
<accession>A0A7G2C877</accession>
<gene>
    <name evidence="3" type="ORF">ADEAN_000323700</name>
</gene>
<protein>
    <submittedName>
        <fullName evidence="3">Uncharacterized protein</fullName>
    </submittedName>
</protein>
<proteinExistence type="predicted"/>
<dbReference type="Proteomes" id="UP000515908">
    <property type="component" value="Chromosome 05"/>
</dbReference>
<evidence type="ECO:0000256" key="2">
    <source>
        <dbReference type="SAM" id="MobiDB-lite"/>
    </source>
</evidence>
<dbReference type="AlphaFoldDB" id="A0A7G2C877"/>
<organism evidence="3 4">
    <name type="scientific">Angomonas deanei</name>
    <dbReference type="NCBI Taxonomy" id="59799"/>
    <lineage>
        <taxon>Eukaryota</taxon>
        <taxon>Discoba</taxon>
        <taxon>Euglenozoa</taxon>
        <taxon>Kinetoplastea</taxon>
        <taxon>Metakinetoplastina</taxon>
        <taxon>Trypanosomatida</taxon>
        <taxon>Trypanosomatidae</taxon>
        <taxon>Strigomonadinae</taxon>
        <taxon>Angomonas</taxon>
    </lineage>
</organism>
<keyword evidence="1" id="KW-0175">Coiled coil</keyword>
<reference evidence="3 4" key="1">
    <citation type="submission" date="2020-08" db="EMBL/GenBank/DDBJ databases">
        <authorList>
            <person name="Newling K."/>
            <person name="Davey J."/>
            <person name="Forrester S."/>
        </authorList>
    </citation>
    <scope>NUCLEOTIDE SEQUENCE [LARGE SCALE GENOMIC DNA]</scope>
    <source>
        <strain evidence="4">Crithidia deanei Carvalho (ATCC PRA-265)</strain>
    </source>
</reference>
<evidence type="ECO:0000313" key="4">
    <source>
        <dbReference type="Proteomes" id="UP000515908"/>
    </source>
</evidence>
<feature type="coiled-coil region" evidence="1">
    <location>
        <begin position="178"/>
        <end position="265"/>
    </location>
</feature>
<dbReference type="EMBL" id="LR877149">
    <property type="protein sequence ID" value="CAD2215779.1"/>
    <property type="molecule type" value="Genomic_DNA"/>
</dbReference>
<feature type="compositionally biased region" description="Basic and acidic residues" evidence="2">
    <location>
        <begin position="25"/>
        <end position="36"/>
    </location>
</feature>
<sequence length="293" mass="34104">MNFSRRAPLRDSKNTFTSGVAKKRPRDEVVEQKKVPQKPWDSEVEYKVVLEQKNTISQRNQTLIEEMKDLERSILAFYYSHMIHYEGQPSTEEEEAQDKDHDDASILLQIKPQENIFPGKRYAYYKKSELGQLQQSLWELYHAFGEEERQREADIEAMRKDVEETIYNGVLAEQIQRTTEVEARVAAVRQALQEAEARLNTVKDHTRTTQEKQKEIETAKEECTARIKVLEEKKRAQMENVSQIKEELQNLQAETNAALEEYEGRKRAVAALTAEVDRVGKCASKRGKRKQAE</sequence>
<keyword evidence="4" id="KW-1185">Reference proteome</keyword>
<evidence type="ECO:0000256" key="1">
    <source>
        <dbReference type="SAM" id="Coils"/>
    </source>
</evidence>